<dbReference type="CDD" id="cd00959">
    <property type="entry name" value="DeoC"/>
    <property type="match status" value="1"/>
</dbReference>
<dbReference type="EMBL" id="QSGQ01000008">
    <property type="protein sequence ID" value="RHB37416.1"/>
    <property type="molecule type" value="Genomic_DNA"/>
</dbReference>
<keyword evidence="1" id="KW-0963">Cytoplasm</keyword>
<dbReference type="EC" id="4.1.2.4" evidence="3"/>
<reference evidence="4 5" key="1">
    <citation type="submission" date="2018-08" db="EMBL/GenBank/DDBJ databases">
        <title>A genome reference for cultivated species of the human gut microbiota.</title>
        <authorList>
            <person name="Zou Y."/>
            <person name="Xue W."/>
            <person name="Luo G."/>
        </authorList>
    </citation>
    <scope>NUCLEOTIDE SEQUENCE [LARGE SCALE GENOMIC DNA]</scope>
    <source>
        <strain evidence="4 5">AM40-15AC</strain>
    </source>
</reference>
<dbReference type="Pfam" id="PF01791">
    <property type="entry name" value="DeoC"/>
    <property type="match status" value="1"/>
</dbReference>
<keyword evidence="2" id="KW-0704">Schiff base</keyword>
<keyword evidence="4" id="KW-0456">Lyase</keyword>
<dbReference type="AlphaFoldDB" id="A0A413VUU2"/>
<organism evidence="4 5">
    <name type="scientific">Dorea formicigenerans</name>
    <dbReference type="NCBI Taxonomy" id="39486"/>
    <lineage>
        <taxon>Bacteria</taxon>
        <taxon>Bacillati</taxon>
        <taxon>Bacillota</taxon>
        <taxon>Clostridia</taxon>
        <taxon>Lachnospirales</taxon>
        <taxon>Lachnospiraceae</taxon>
        <taxon>Dorea</taxon>
    </lineage>
</organism>
<comment type="caution">
    <text evidence="4">The sequence shown here is derived from an EMBL/GenBank/DDBJ whole genome shotgun (WGS) entry which is preliminary data.</text>
</comment>
<dbReference type="InterPro" id="IPR013785">
    <property type="entry name" value="Aldolase_TIM"/>
</dbReference>
<evidence type="ECO:0000256" key="2">
    <source>
        <dbReference type="ARBA" id="ARBA00023270"/>
    </source>
</evidence>
<dbReference type="Gene3D" id="3.20.20.70">
    <property type="entry name" value="Aldolase class I"/>
    <property type="match status" value="1"/>
</dbReference>
<dbReference type="GO" id="GO:0004139">
    <property type="term" value="F:deoxyribose-phosphate aldolase activity"/>
    <property type="evidence" value="ECO:0007669"/>
    <property type="project" value="UniProtKB-UniRule"/>
</dbReference>
<dbReference type="SMART" id="SM01133">
    <property type="entry name" value="DeoC"/>
    <property type="match status" value="1"/>
</dbReference>
<dbReference type="RefSeq" id="WP_118001385.1">
    <property type="nucleotide sequence ID" value="NZ_QSGQ01000008.1"/>
</dbReference>
<dbReference type="SUPFAM" id="SSF51569">
    <property type="entry name" value="Aldolase"/>
    <property type="match status" value="1"/>
</dbReference>
<gene>
    <name evidence="4" type="primary">deoC</name>
    <name evidence="4" type="ORF">DW885_11640</name>
</gene>
<dbReference type="InterPro" id="IPR002915">
    <property type="entry name" value="DeoC/FbaB/LacD_aldolase"/>
</dbReference>
<dbReference type="InterPro" id="IPR011343">
    <property type="entry name" value="DeoC"/>
</dbReference>
<accession>A0A413VUU2</accession>
<protein>
    <recommendedName>
        <fullName evidence="3">Deoxyribose-phosphate aldolase</fullName>
        <ecNumber evidence="3">4.1.2.4</ecNumber>
    </recommendedName>
</protein>
<dbReference type="PIRSF" id="PIRSF001357">
    <property type="entry name" value="DeoC"/>
    <property type="match status" value="1"/>
</dbReference>
<dbReference type="PANTHER" id="PTHR10889:SF1">
    <property type="entry name" value="DEOXYRIBOSE-PHOSPHATE ALDOLASE"/>
    <property type="match status" value="1"/>
</dbReference>
<evidence type="ECO:0000313" key="4">
    <source>
        <dbReference type="EMBL" id="RHB37416.1"/>
    </source>
</evidence>
<dbReference type="Proteomes" id="UP000284883">
    <property type="component" value="Unassembled WGS sequence"/>
</dbReference>
<dbReference type="GO" id="GO:0009264">
    <property type="term" value="P:deoxyribonucleotide catabolic process"/>
    <property type="evidence" value="ECO:0007669"/>
    <property type="project" value="UniProtKB-UniRule"/>
</dbReference>
<dbReference type="NCBIfam" id="TIGR00126">
    <property type="entry name" value="deoC"/>
    <property type="match status" value="1"/>
</dbReference>
<dbReference type="GO" id="GO:0016052">
    <property type="term" value="P:carbohydrate catabolic process"/>
    <property type="evidence" value="ECO:0007669"/>
    <property type="project" value="TreeGrafter"/>
</dbReference>
<evidence type="ECO:0000256" key="1">
    <source>
        <dbReference type="ARBA" id="ARBA00022490"/>
    </source>
</evidence>
<evidence type="ECO:0000313" key="5">
    <source>
        <dbReference type="Proteomes" id="UP000284883"/>
    </source>
</evidence>
<dbReference type="PANTHER" id="PTHR10889">
    <property type="entry name" value="DEOXYRIBOSE-PHOSPHATE ALDOLASE"/>
    <property type="match status" value="1"/>
</dbReference>
<proteinExistence type="predicted"/>
<sequence>MKGILTERPRKDVLTKDDIAYMMDPSVLKLDTTLSDVKHMVEVCKKYGCGTCFCWPCYYPQLVELLEDAPVTKFGTSLGFPTGQETTETKVFLAHQFMELEPATNDMQMNVGWLKEGLYDLVLNDIKAVREATPGVPLKVIMEVMLLTDDEIRKACELAIEAGADYVKTGSGFSVGKPTTIHHVKVITDTIGDRVKLKVAGGVRDLDTLLKMYKLGATRFGIGCASAEKILAEVDALGGSINLNDIVIDESEL</sequence>
<name>A0A413VUU2_9FIRM</name>
<dbReference type="GO" id="GO:0005737">
    <property type="term" value="C:cytoplasm"/>
    <property type="evidence" value="ECO:0007669"/>
    <property type="project" value="InterPro"/>
</dbReference>
<evidence type="ECO:0000256" key="3">
    <source>
        <dbReference type="NCBIfam" id="TIGR00126"/>
    </source>
</evidence>